<dbReference type="Proteomes" id="UP001642483">
    <property type="component" value="Unassembled WGS sequence"/>
</dbReference>
<dbReference type="PROSITE" id="PS51419">
    <property type="entry name" value="RAB"/>
    <property type="match status" value="1"/>
</dbReference>
<dbReference type="Pfam" id="PF00071">
    <property type="entry name" value="Ras"/>
    <property type="match status" value="1"/>
</dbReference>
<accession>A0ABP0FGX9</accession>
<dbReference type="SMART" id="SM00173">
    <property type="entry name" value="RAS"/>
    <property type="match status" value="1"/>
</dbReference>
<dbReference type="InterPro" id="IPR027417">
    <property type="entry name" value="P-loop_NTPase"/>
</dbReference>
<comment type="caution">
    <text evidence="3">The sequence shown here is derived from an EMBL/GenBank/DDBJ whole genome shotgun (WGS) entry which is preliminary data.</text>
</comment>
<dbReference type="InterPro" id="IPR001806">
    <property type="entry name" value="Small_GTPase"/>
</dbReference>
<dbReference type="SMART" id="SM00176">
    <property type="entry name" value="RAN"/>
    <property type="match status" value="1"/>
</dbReference>
<dbReference type="SUPFAM" id="SSF52540">
    <property type="entry name" value="P-loop containing nucleoside triphosphate hydrolases"/>
    <property type="match status" value="1"/>
</dbReference>
<name>A0ABP0FGX9_CLALP</name>
<comment type="similarity">
    <text evidence="1">Belongs to the small GTPase superfamily. Rab family.</text>
</comment>
<evidence type="ECO:0000313" key="4">
    <source>
        <dbReference type="Proteomes" id="UP001642483"/>
    </source>
</evidence>
<dbReference type="SMART" id="SM00175">
    <property type="entry name" value="RAB"/>
    <property type="match status" value="1"/>
</dbReference>
<proteinExistence type="inferred from homology"/>
<evidence type="ECO:0000313" key="3">
    <source>
        <dbReference type="EMBL" id="CAK8678940.1"/>
    </source>
</evidence>
<dbReference type="PROSITE" id="PS51421">
    <property type="entry name" value="RAS"/>
    <property type="match status" value="1"/>
</dbReference>
<keyword evidence="2" id="KW-0547">Nucleotide-binding</keyword>
<dbReference type="PRINTS" id="PR00449">
    <property type="entry name" value="RASTRNSFRMNG"/>
</dbReference>
<reference evidence="3 4" key="1">
    <citation type="submission" date="2024-02" db="EMBL/GenBank/DDBJ databases">
        <authorList>
            <person name="Daric V."/>
            <person name="Darras S."/>
        </authorList>
    </citation>
    <scope>NUCLEOTIDE SEQUENCE [LARGE SCALE GENOMIC DNA]</scope>
</reference>
<evidence type="ECO:0000256" key="1">
    <source>
        <dbReference type="ARBA" id="ARBA00006270"/>
    </source>
</evidence>
<dbReference type="SMART" id="SM00174">
    <property type="entry name" value="RHO"/>
    <property type="match status" value="1"/>
</dbReference>
<organism evidence="3 4">
    <name type="scientific">Clavelina lepadiformis</name>
    <name type="common">Light-bulb sea squirt</name>
    <name type="synonym">Ascidia lepadiformis</name>
    <dbReference type="NCBI Taxonomy" id="159417"/>
    <lineage>
        <taxon>Eukaryota</taxon>
        <taxon>Metazoa</taxon>
        <taxon>Chordata</taxon>
        <taxon>Tunicata</taxon>
        <taxon>Ascidiacea</taxon>
        <taxon>Aplousobranchia</taxon>
        <taxon>Clavelinidae</taxon>
        <taxon>Clavelina</taxon>
    </lineage>
</organism>
<dbReference type="Gene3D" id="3.40.50.300">
    <property type="entry name" value="P-loop containing nucleotide triphosphate hydrolases"/>
    <property type="match status" value="1"/>
</dbReference>
<keyword evidence="4" id="KW-1185">Reference proteome</keyword>
<gene>
    <name evidence="3" type="ORF">CVLEPA_LOCUS9213</name>
</gene>
<dbReference type="InterPro" id="IPR005225">
    <property type="entry name" value="Small_GTP-bd"/>
</dbReference>
<protein>
    <submittedName>
        <fullName evidence="3">Uncharacterized protein</fullName>
    </submittedName>
</protein>
<evidence type="ECO:0000256" key="2">
    <source>
        <dbReference type="ARBA" id="ARBA00022741"/>
    </source>
</evidence>
<dbReference type="EMBL" id="CAWYQH010000057">
    <property type="protein sequence ID" value="CAK8678940.1"/>
    <property type="molecule type" value="Genomic_DNA"/>
</dbReference>
<sequence length="189" mass="21396">MVVIPVKCIVVGDSAVGKTALIQSFLSDGTAFSKIYNMTLGTEVCNKIFSLDNDNSKSVDFFIFDNASHDVFKDVTEVHWEKLGMYIIVFDVTNKKSFTSCQKWLKSLKQYCEPDKTIPGVLIGNKADLEQRRKVTTEEARIFAATNFLTYFESSAKEHTGVNDTFRHLSEKAFTLHQDDPNLVQLLEH</sequence>
<dbReference type="PANTHER" id="PTHR47978">
    <property type="match status" value="1"/>
</dbReference>
<dbReference type="PROSITE" id="PS51420">
    <property type="entry name" value="RHO"/>
    <property type="match status" value="1"/>
</dbReference>
<dbReference type="NCBIfam" id="TIGR00231">
    <property type="entry name" value="small_GTP"/>
    <property type="match status" value="1"/>
</dbReference>